<evidence type="ECO:0000256" key="1">
    <source>
        <dbReference type="SAM" id="MobiDB-lite"/>
    </source>
</evidence>
<gene>
    <name evidence="2" type="ORF">SMN809_LOCUS80893</name>
</gene>
<reference evidence="2" key="1">
    <citation type="submission" date="2021-02" db="EMBL/GenBank/DDBJ databases">
        <authorList>
            <person name="Nowell W R."/>
        </authorList>
    </citation>
    <scope>NUCLEOTIDE SEQUENCE</scope>
</reference>
<proteinExistence type="predicted"/>
<feature type="compositionally biased region" description="Low complexity" evidence="1">
    <location>
        <begin position="107"/>
        <end position="117"/>
    </location>
</feature>
<dbReference type="Proteomes" id="UP000676336">
    <property type="component" value="Unassembled WGS sequence"/>
</dbReference>
<accession>A0A8S3JER3</accession>
<evidence type="ECO:0000313" key="2">
    <source>
        <dbReference type="EMBL" id="CAF5218307.1"/>
    </source>
</evidence>
<comment type="caution">
    <text evidence="2">The sequence shown here is derived from an EMBL/GenBank/DDBJ whole genome shotgun (WGS) entry which is preliminary data.</text>
</comment>
<name>A0A8S3JER3_9BILA</name>
<feature type="non-terminal residue" evidence="2">
    <location>
        <position position="1"/>
    </location>
</feature>
<feature type="compositionally biased region" description="Polar residues" evidence="1">
    <location>
        <begin position="118"/>
        <end position="131"/>
    </location>
</feature>
<organism evidence="2 3">
    <name type="scientific">Rotaria magnacalcarata</name>
    <dbReference type="NCBI Taxonomy" id="392030"/>
    <lineage>
        <taxon>Eukaryota</taxon>
        <taxon>Metazoa</taxon>
        <taxon>Spiralia</taxon>
        <taxon>Gnathifera</taxon>
        <taxon>Rotifera</taxon>
        <taxon>Eurotatoria</taxon>
        <taxon>Bdelloidea</taxon>
        <taxon>Philodinida</taxon>
        <taxon>Philodinidae</taxon>
        <taxon>Rotaria</taxon>
    </lineage>
</organism>
<feature type="compositionally biased region" description="Polar residues" evidence="1">
    <location>
        <begin position="87"/>
        <end position="104"/>
    </location>
</feature>
<dbReference type="EMBL" id="CAJOBI010346603">
    <property type="protein sequence ID" value="CAF5218307.1"/>
    <property type="molecule type" value="Genomic_DNA"/>
</dbReference>
<feature type="region of interest" description="Disordered" evidence="1">
    <location>
        <begin position="87"/>
        <end position="131"/>
    </location>
</feature>
<evidence type="ECO:0000313" key="3">
    <source>
        <dbReference type="Proteomes" id="UP000676336"/>
    </source>
</evidence>
<sequence length="131" mass="14826">MKHPDEYTRALIDNVKQLLADQIPLLERALIIMRQKSKPEMLPHVDHLSNILIHRQRSVEQHCGKQQPHGLRLSIFVPSTDISANISIQSHRSNAEIQSRQSDLTRSRTSSTNSTNTIFKPTSASSPQKTP</sequence>
<dbReference type="AlphaFoldDB" id="A0A8S3JER3"/>
<protein>
    <submittedName>
        <fullName evidence="2">Uncharacterized protein</fullName>
    </submittedName>
</protein>